<evidence type="ECO:0000256" key="5">
    <source>
        <dbReference type="ARBA" id="ARBA00023136"/>
    </source>
</evidence>
<evidence type="ECO:0000313" key="9">
    <source>
        <dbReference type="Proteomes" id="UP001418222"/>
    </source>
</evidence>
<proteinExistence type="inferred from homology"/>
<evidence type="ECO:0000256" key="2">
    <source>
        <dbReference type="ARBA" id="ARBA00022692"/>
    </source>
</evidence>
<evidence type="ECO:0000256" key="1">
    <source>
        <dbReference type="ARBA" id="ARBA00004127"/>
    </source>
</evidence>
<protein>
    <submittedName>
        <fullName evidence="8">Uncharacterized protein</fullName>
    </submittedName>
</protein>
<organism evidence="8 9">
    <name type="scientific">Platanthera zijinensis</name>
    <dbReference type="NCBI Taxonomy" id="2320716"/>
    <lineage>
        <taxon>Eukaryota</taxon>
        <taxon>Viridiplantae</taxon>
        <taxon>Streptophyta</taxon>
        <taxon>Embryophyta</taxon>
        <taxon>Tracheophyta</taxon>
        <taxon>Spermatophyta</taxon>
        <taxon>Magnoliopsida</taxon>
        <taxon>Liliopsida</taxon>
        <taxon>Asparagales</taxon>
        <taxon>Orchidaceae</taxon>
        <taxon>Orchidoideae</taxon>
        <taxon>Orchideae</taxon>
        <taxon>Orchidinae</taxon>
        <taxon>Platanthera</taxon>
    </lineage>
</organism>
<keyword evidence="3" id="KW-0732">Signal</keyword>
<evidence type="ECO:0000256" key="7">
    <source>
        <dbReference type="SAM" id="Phobius"/>
    </source>
</evidence>
<comment type="similarity">
    <text evidence="6">Belongs to the DESIGUAL family.</text>
</comment>
<reference evidence="8 9" key="1">
    <citation type="journal article" date="2022" name="Nat. Plants">
        <title>Genomes of leafy and leafless Platanthera orchids illuminate the evolution of mycoheterotrophy.</title>
        <authorList>
            <person name="Li M.H."/>
            <person name="Liu K.W."/>
            <person name="Li Z."/>
            <person name="Lu H.C."/>
            <person name="Ye Q.L."/>
            <person name="Zhang D."/>
            <person name="Wang J.Y."/>
            <person name="Li Y.F."/>
            <person name="Zhong Z.M."/>
            <person name="Liu X."/>
            <person name="Yu X."/>
            <person name="Liu D.K."/>
            <person name="Tu X.D."/>
            <person name="Liu B."/>
            <person name="Hao Y."/>
            <person name="Liao X.Y."/>
            <person name="Jiang Y.T."/>
            <person name="Sun W.H."/>
            <person name="Chen J."/>
            <person name="Chen Y.Q."/>
            <person name="Ai Y."/>
            <person name="Zhai J.W."/>
            <person name="Wu S.S."/>
            <person name="Zhou Z."/>
            <person name="Hsiao Y.Y."/>
            <person name="Wu W.L."/>
            <person name="Chen Y.Y."/>
            <person name="Lin Y.F."/>
            <person name="Hsu J.L."/>
            <person name="Li C.Y."/>
            <person name="Wang Z.W."/>
            <person name="Zhao X."/>
            <person name="Zhong W.Y."/>
            <person name="Ma X.K."/>
            <person name="Ma L."/>
            <person name="Huang J."/>
            <person name="Chen G.Z."/>
            <person name="Huang M.Z."/>
            <person name="Huang L."/>
            <person name="Peng D.H."/>
            <person name="Luo Y.B."/>
            <person name="Zou S.Q."/>
            <person name="Chen S.P."/>
            <person name="Lan S."/>
            <person name="Tsai W.C."/>
            <person name="Van de Peer Y."/>
            <person name="Liu Z.J."/>
        </authorList>
    </citation>
    <scope>NUCLEOTIDE SEQUENCE [LARGE SCALE GENOMIC DNA]</scope>
    <source>
        <strain evidence="8">Lor287</strain>
    </source>
</reference>
<dbReference type="Proteomes" id="UP001418222">
    <property type="component" value="Unassembled WGS sequence"/>
</dbReference>
<feature type="transmembrane region" description="Helical" evidence="7">
    <location>
        <begin position="96"/>
        <end position="118"/>
    </location>
</feature>
<dbReference type="PANTHER" id="PTHR31769">
    <property type="entry name" value="OS07G0462200 PROTEIN-RELATED"/>
    <property type="match status" value="1"/>
</dbReference>
<keyword evidence="9" id="KW-1185">Reference proteome</keyword>
<dbReference type="AlphaFoldDB" id="A0AAP0B4G3"/>
<name>A0AAP0B4G3_9ASPA</name>
<gene>
    <name evidence="8" type="ORF">KSP39_PZI018479</name>
</gene>
<keyword evidence="5 7" id="KW-0472">Membrane</keyword>
<evidence type="ECO:0000256" key="6">
    <source>
        <dbReference type="ARBA" id="ARBA00029467"/>
    </source>
</evidence>
<keyword evidence="2 7" id="KW-0812">Transmembrane</keyword>
<comment type="subcellular location">
    <subcellularLocation>
        <location evidence="1">Endomembrane system</location>
        <topology evidence="1">Multi-pass membrane protein</topology>
    </subcellularLocation>
</comment>
<sequence length="191" mass="20596">MASQTKQLALSILFFGCLSFILAIIAELKKPALGTPIPGKEFVTCKFPMDPSVALGALSALSVLISSALGLLAIYFPYKGKSVPKNSLLDGITMKVFFVTAILFTLTGAGATIYNTIIEGLAHVRNVHGDLEYACPTAKTGLFGGAAFLNLDACIFWLVCQMLVGNIREDYFEHTEEDEVKGDYLDIGVNY</sequence>
<feature type="transmembrane region" description="Helical" evidence="7">
    <location>
        <begin position="138"/>
        <end position="159"/>
    </location>
</feature>
<accession>A0AAP0B4G3</accession>
<evidence type="ECO:0000256" key="3">
    <source>
        <dbReference type="ARBA" id="ARBA00022729"/>
    </source>
</evidence>
<keyword evidence="4 7" id="KW-1133">Transmembrane helix</keyword>
<feature type="transmembrane region" description="Helical" evidence="7">
    <location>
        <begin position="53"/>
        <end position="76"/>
    </location>
</feature>
<dbReference type="Pfam" id="PF06749">
    <property type="entry name" value="DUF1218"/>
    <property type="match status" value="1"/>
</dbReference>
<dbReference type="GO" id="GO:0012505">
    <property type="term" value="C:endomembrane system"/>
    <property type="evidence" value="ECO:0007669"/>
    <property type="project" value="UniProtKB-SubCell"/>
</dbReference>
<dbReference type="EMBL" id="JBBWWQ010000016">
    <property type="protein sequence ID" value="KAK8926403.1"/>
    <property type="molecule type" value="Genomic_DNA"/>
</dbReference>
<dbReference type="InterPro" id="IPR052222">
    <property type="entry name" value="DESIGUAL"/>
</dbReference>
<evidence type="ECO:0000256" key="4">
    <source>
        <dbReference type="ARBA" id="ARBA00022989"/>
    </source>
</evidence>
<dbReference type="PROSITE" id="PS51257">
    <property type="entry name" value="PROKAR_LIPOPROTEIN"/>
    <property type="match status" value="1"/>
</dbReference>
<comment type="caution">
    <text evidence="8">The sequence shown here is derived from an EMBL/GenBank/DDBJ whole genome shotgun (WGS) entry which is preliminary data.</text>
</comment>
<dbReference type="InterPro" id="IPR009606">
    <property type="entry name" value="DEAL/Modifying_wall_lignin1/2"/>
</dbReference>
<evidence type="ECO:0000313" key="8">
    <source>
        <dbReference type="EMBL" id="KAK8926403.1"/>
    </source>
</evidence>